<evidence type="ECO:0000313" key="2">
    <source>
        <dbReference type="EMBL" id="KAK7747509.1"/>
    </source>
</evidence>
<comment type="caution">
    <text evidence="2">The sequence shown here is derived from an EMBL/GenBank/DDBJ whole genome shotgun (WGS) entry which is preliminary data.</text>
</comment>
<dbReference type="AlphaFoldDB" id="A0AAN9UP54"/>
<dbReference type="PANTHER" id="PTHR37017:SF10">
    <property type="entry name" value="AB HYDROLASE-1 DOMAIN-CONTAINING PROTEIN"/>
    <property type="match status" value="1"/>
</dbReference>
<organism evidence="2 3">
    <name type="scientific">Cytospora paraplurivora</name>
    <dbReference type="NCBI Taxonomy" id="2898453"/>
    <lineage>
        <taxon>Eukaryota</taxon>
        <taxon>Fungi</taxon>
        <taxon>Dikarya</taxon>
        <taxon>Ascomycota</taxon>
        <taxon>Pezizomycotina</taxon>
        <taxon>Sordariomycetes</taxon>
        <taxon>Sordariomycetidae</taxon>
        <taxon>Diaporthales</taxon>
        <taxon>Cytosporaceae</taxon>
        <taxon>Cytospora</taxon>
    </lineage>
</organism>
<protein>
    <recommendedName>
        <fullName evidence="1">AB hydrolase-1 domain-containing protein</fullName>
    </recommendedName>
</protein>
<name>A0AAN9UP54_9PEZI</name>
<feature type="domain" description="AB hydrolase-1" evidence="1">
    <location>
        <begin position="9"/>
        <end position="256"/>
    </location>
</feature>
<accession>A0AAN9UP54</accession>
<keyword evidence="3" id="KW-1185">Reference proteome</keyword>
<dbReference type="InterPro" id="IPR029058">
    <property type="entry name" value="AB_hydrolase_fold"/>
</dbReference>
<sequence>MATPDKPTLLILHGAWHVPQSYIKLTSALRAAGFEVHFPRLLSMNQSRPPNADLASDTDFIRSYATSLVEAGRTVAVLMHSYGGQVGTNALYGLSKKARAAQGKAGGISHLIYMAAFANPEGKSLIDKVEEFGHLDLIPVSFGFDDDQSCVANYPKEGFIGEPYVNQLDPEELETYIGTLGRWNGKSMYMPIQKTAAWRDDVKICYIYASGDVTLPVEYQKNMVGLIEQEGRTVETVEFKTGHSPNLTATDGVVDAVVKFTSV</sequence>
<dbReference type="Gene3D" id="3.40.50.1820">
    <property type="entry name" value="alpha/beta hydrolase"/>
    <property type="match status" value="1"/>
</dbReference>
<dbReference type="Proteomes" id="UP001320245">
    <property type="component" value="Unassembled WGS sequence"/>
</dbReference>
<dbReference type="InterPro" id="IPR000073">
    <property type="entry name" value="AB_hydrolase_1"/>
</dbReference>
<reference evidence="2 3" key="1">
    <citation type="journal article" date="2023" name="PLoS ONE">
        <title>Cytospora paraplurivora sp. nov. isolated from orchards with fruit tree decline syndrome in Ontario, Canada.</title>
        <authorList>
            <person name="Ilyukhin E."/>
            <person name="Nguyen H.D.T."/>
            <person name="Castle A.J."/>
            <person name="Ellouze W."/>
        </authorList>
    </citation>
    <scope>NUCLEOTIDE SEQUENCE [LARGE SCALE GENOMIC DNA]</scope>
    <source>
        <strain evidence="2 3">FDS-564</strain>
    </source>
</reference>
<dbReference type="Pfam" id="PF12697">
    <property type="entry name" value="Abhydrolase_6"/>
    <property type="match status" value="1"/>
</dbReference>
<evidence type="ECO:0000313" key="3">
    <source>
        <dbReference type="Proteomes" id="UP001320245"/>
    </source>
</evidence>
<proteinExistence type="predicted"/>
<evidence type="ECO:0000259" key="1">
    <source>
        <dbReference type="Pfam" id="PF12697"/>
    </source>
</evidence>
<dbReference type="SUPFAM" id="SSF53474">
    <property type="entry name" value="alpha/beta-Hydrolases"/>
    <property type="match status" value="1"/>
</dbReference>
<dbReference type="PANTHER" id="PTHR37017">
    <property type="entry name" value="AB HYDROLASE-1 DOMAIN-CONTAINING PROTEIN-RELATED"/>
    <property type="match status" value="1"/>
</dbReference>
<gene>
    <name evidence="2" type="ORF">SLS53_001764</name>
</gene>
<dbReference type="EMBL" id="JAJSPL020000004">
    <property type="protein sequence ID" value="KAK7747509.1"/>
    <property type="molecule type" value="Genomic_DNA"/>
</dbReference>
<dbReference type="InterPro" id="IPR052897">
    <property type="entry name" value="Sec-Metab_Biosynth_Hydrolase"/>
</dbReference>